<dbReference type="InterPro" id="IPR036514">
    <property type="entry name" value="SGNH_hydro_sf"/>
</dbReference>
<protein>
    <submittedName>
        <fullName evidence="2">Uncharacterized protein</fullName>
    </submittedName>
</protein>
<evidence type="ECO:0000256" key="1">
    <source>
        <dbReference type="SAM" id="Phobius"/>
    </source>
</evidence>
<organism evidence="2 3">
    <name type="scientific">Candidatus Moduliflexus flocculans</name>
    <dbReference type="NCBI Taxonomy" id="1499966"/>
    <lineage>
        <taxon>Bacteria</taxon>
        <taxon>Candidatus Moduliflexota</taxon>
        <taxon>Candidatus Moduliflexia</taxon>
        <taxon>Candidatus Moduliflexales</taxon>
        <taxon>Candidatus Moduliflexaceae</taxon>
    </lineage>
</organism>
<name>A0A0S6W4M7_9BACT</name>
<dbReference type="AlphaFoldDB" id="A0A0S6W4M7"/>
<keyword evidence="1" id="KW-0812">Transmembrane</keyword>
<feature type="transmembrane region" description="Helical" evidence="1">
    <location>
        <begin position="35"/>
        <end position="53"/>
    </location>
</feature>
<reference evidence="2 3" key="1">
    <citation type="journal article" date="2015" name="PeerJ">
        <title>First genomic representation of candidate bacterial phylum KSB3 points to enhanced environmental sensing as a trigger of wastewater bulking.</title>
        <authorList>
            <person name="Sekiguchi Y."/>
            <person name="Ohashi A."/>
            <person name="Parks D.H."/>
            <person name="Yamauchi T."/>
            <person name="Tyson G.W."/>
            <person name="Hugenholtz P."/>
        </authorList>
    </citation>
    <scope>NUCLEOTIDE SEQUENCE [LARGE SCALE GENOMIC DNA]</scope>
</reference>
<keyword evidence="3" id="KW-1185">Reference proteome</keyword>
<sequence>MVHDGEILLAYRAKCIFRMSQKTEHHSGEMMNRKLLIGLVVVVFALMLSNMMLGKMALDLYQTYNALRRDPLGILHQQEIQQGEYDYFLIGDSLIARWKIPEYAVANHGISAQTSGQALYRMRLLGDKIHAKKIHYLGWGK</sequence>
<proteinExistence type="predicted"/>
<evidence type="ECO:0000313" key="3">
    <source>
        <dbReference type="Proteomes" id="UP000030700"/>
    </source>
</evidence>
<dbReference type="HOGENOM" id="CLU_1821600_0_0_0"/>
<dbReference type="STRING" id="1499966.U14_04688"/>
<gene>
    <name evidence="2" type="ORF">U14_04688</name>
</gene>
<keyword evidence="1" id="KW-1133">Transmembrane helix</keyword>
<evidence type="ECO:0000313" key="2">
    <source>
        <dbReference type="EMBL" id="GAK53423.1"/>
    </source>
</evidence>
<accession>A0A0S6W4M7</accession>
<keyword evidence="1" id="KW-0472">Membrane</keyword>
<dbReference type="Gene3D" id="3.40.50.1110">
    <property type="entry name" value="SGNH hydrolase"/>
    <property type="match status" value="1"/>
</dbReference>
<dbReference type="Proteomes" id="UP000030700">
    <property type="component" value="Unassembled WGS sequence"/>
</dbReference>
<dbReference type="SUPFAM" id="SSF52266">
    <property type="entry name" value="SGNH hydrolase"/>
    <property type="match status" value="1"/>
</dbReference>
<dbReference type="EMBL" id="DF820459">
    <property type="protein sequence ID" value="GAK53423.1"/>
    <property type="molecule type" value="Genomic_DNA"/>
</dbReference>